<keyword evidence="3" id="KW-1185">Reference proteome</keyword>
<evidence type="ECO:0000313" key="3">
    <source>
        <dbReference type="Proteomes" id="UP000573327"/>
    </source>
</evidence>
<dbReference type="InterPro" id="IPR029058">
    <property type="entry name" value="AB_hydrolase_fold"/>
</dbReference>
<comment type="caution">
    <text evidence="2">The sequence shown here is derived from an EMBL/GenBank/DDBJ whole genome shotgun (WGS) entry which is preliminary data.</text>
</comment>
<organism evidence="2 3">
    <name type="scientific">Kitasatospora gansuensis</name>
    <dbReference type="NCBI Taxonomy" id="258050"/>
    <lineage>
        <taxon>Bacteria</taxon>
        <taxon>Bacillati</taxon>
        <taxon>Actinomycetota</taxon>
        <taxon>Actinomycetes</taxon>
        <taxon>Kitasatosporales</taxon>
        <taxon>Streptomycetaceae</taxon>
        <taxon>Kitasatospora</taxon>
    </lineage>
</organism>
<reference evidence="2 3" key="1">
    <citation type="submission" date="2020-08" db="EMBL/GenBank/DDBJ databases">
        <title>Sequencing the genomes of 1000 actinobacteria strains.</title>
        <authorList>
            <person name="Klenk H.-P."/>
        </authorList>
    </citation>
    <scope>NUCLEOTIDE SEQUENCE [LARGE SCALE GENOMIC DNA]</scope>
    <source>
        <strain evidence="2 3">DSM 44786</strain>
    </source>
</reference>
<accession>A0A7W7SI08</accession>
<sequence>MTTTGQTPLTIQSQGSFAVGGTVTSQPGAFDPRNPTDPAGQTLHGDHPRVSCQIPVDPRPLPLLLWHGWWEDSSCWGTTPDGREGFTSLFLRRGFAVYTLDQPRRGSAGKTTVAAPVSTAPNEQWFFNQFRLGEWPDLYPGVQFSEDSGALEQFFRGMVPDTGPIDADVLVAGASAALAAIGPSILVTHSHAGGFGWLTDMQDSNVRAVVSFEPGSGFVFPKGEVPPPMPSANGTLEGVPVPLDKFLALTRVPIVVYYGDNIPTEPTDISGRDNWRVRLAMARLWVDAINRHGGDAELVYLPEIGITGNTHFAFSDLNNVQIADQVSAFLAKKGLG</sequence>
<feature type="compositionally biased region" description="Polar residues" evidence="1">
    <location>
        <begin position="1"/>
        <end position="27"/>
    </location>
</feature>
<protein>
    <recommendedName>
        <fullName evidence="4">Alpha/beta hydrolase family protein</fullName>
    </recommendedName>
</protein>
<dbReference type="SUPFAM" id="SSF53474">
    <property type="entry name" value="alpha/beta-Hydrolases"/>
    <property type="match status" value="1"/>
</dbReference>
<feature type="region of interest" description="Disordered" evidence="1">
    <location>
        <begin position="1"/>
        <end position="49"/>
    </location>
</feature>
<dbReference type="CDD" id="cd12810">
    <property type="entry name" value="Esterase_713_like-3"/>
    <property type="match status" value="1"/>
</dbReference>
<gene>
    <name evidence="2" type="ORF">F4556_006389</name>
</gene>
<name>A0A7W7SI08_9ACTN</name>
<dbReference type="Gene3D" id="3.40.50.1820">
    <property type="entry name" value="alpha/beta hydrolase"/>
    <property type="match status" value="1"/>
</dbReference>
<evidence type="ECO:0000313" key="2">
    <source>
        <dbReference type="EMBL" id="MBB4950854.1"/>
    </source>
</evidence>
<dbReference type="RefSeq" id="WP_184922428.1">
    <property type="nucleotide sequence ID" value="NZ_JACHJR010000001.1"/>
</dbReference>
<evidence type="ECO:0000256" key="1">
    <source>
        <dbReference type="SAM" id="MobiDB-lite"/>
    </source>
</evidence>
<dbReference type="EMBL" id="JACHJR010000001">
    <property type="protein sequence ID" value="MBB4950854.1"/>
    <property type="molecule type" value="Genomic_DNA"/>
</dbReference>
<dbReference type="AlphaFoldDB" id="A0A7W7SI08"/>
<evidence type="ECO:0008006" key="4">
    <source>
        <dbReference type="Google" id="ProtNLM"/>
    </source>
</evidence>
<proteinExistence type="predicted"/>
<dbReference type="Proteomes" id="UP000573327">
    <property type="component" value="Unassembled WGS sequence"/>
</dbReference>